<evidence type="ECO:0000313" key="5">
    <source>
        <dbReference type="Proteomes" id="UP000327236"/>
    </source>
</evidence>
<dbReference type="NCBIfam" id="NF045890">
    <property type="entry name" value="conj_pls20_p028"/>
    <property type="match status" value="1"/>
</dbReference>
<evidence type="ECO:0000256" key="1">
    <source>
        <dbReference type="SAM" id="MobiDB-lite"/>
    </source>
</evidence>
<sequence>MFLQSFLFLESFGDAVVQYFGGETKGDLTNAANSLDNIHPYLHFVDPVGQIFNSFGWGIIKMLYGIAKWAQDLVTESFTFKDLLKSAGVSDMAQSYVLGASAAVLIAVMVWVGIKYMFGKNKSKVSNIILQAMIAVFLMFNIQTLTNWAVEQSTGFYQDVTTSGISQKVDGKSVKGSSNIAFDVIKGSSNDLMWMFYSNWKGYSTKDSGKIQNQYKEHYGNNSWTEKSFEELSPSSLSLAITPDTAEAMQKSMEKTYKPNQMKVQPKYLQYHFIDGGTNSDGSPAKTVVKIDKKSIPFFSAWSGGYQRYSVAFFPVVISLLALTIAYFFITWMVIKCFLDLAIMQVLSVLIFSTDIESGEKTKQAVSDIFTSAITIAFQGIELAFYRIVILWMLNKGLDPWLYSIGMIVATVMLFSGSQKVAKFFGVDTGAQHGFGMAAMTVNQALGAGKKLAGVGAAGVGMAVGGLKAVKSVGKPNINKQARTLNKAAKDSALKDGYSEDEARKIGKNAANSLKNQYKDFKAAGGSDRAWRTATSGSDGLVKGMLNKGKITSDSPMASAAKNEAKRMFGNKGLTDKEMNAIHREPSTTAFNPSSMVATPSKSTHDVPNKGASNSNMNNRTEGTNPTASNLQSVLKSNNSSDRKINDGLKTNNLDASNKNSSSSLNASTTKAPSSERTINTQGGDEKVKINQSAGRSIKDITHAATTGSELINHAKNNLSNPVDKVGQGQSTTKNVTGQGSTDKVNVMRNGKISENVRTNPTATKVVSQDSAGSVMPNVTSNSQSQPRTTSVTGQGDTNQVNVMRNGKVSENVRTNPTATKVVSQDSAGTAMPNVTSNSQSQSRTTNVTGQGDTNQVNVMRNGKVSENISTNPTATKVVSQGNAGSEMSNITSNLQGTTTTKNVTAQGDTNRVNVVKNNKIDKNIKTKRQVDKKVWRKKR</sequence>
<dbReference type="OrthoDB" id="1938921at2"/>
<feature type="region of interest" description="Disordered" evidence="1">
    <location>
        <begin position="719"/>
        <end position="854"/>
    </location>
</feature>
<keyword evidence="2" id="KW-0472">Membrane</keyword>
<dbReference type="EMBL" id="VYWW01000025">
    <property type="protein sequence ID" value="KAA9321828.1"/>
    <property type="molecule type" value="Genomic_DNA"/>
</dbReference>
<evidence type="ECO:0000256" key="2">
    <source>
        <dbReference type="SAM" id="Phobius"/>
    </source>
</evidence>
<keyword evidence="2" id="KW-0812">Transmembrane</keyword>
<protein>
    <recommendedName>
        <fullName evidence="3">DUF8208 domain-containing protein</fullName>
    </recommendedName>
</protein>
<dbReference type="Pfam" id="PF26635">
    <property type="entry name" value="DUF8208"/>
    <property type="match status" value="1"/>
</dbReference>
<accession>A0A558LFM2</accession>
<feature type="compositionally biased region" description="Polar residues" evidence="1">
    <location>
        <begin position="728"/>
        <end position="744"/>
    </location>
</feature>
<feature type="compositionally biased region" description="Polar residues" evidence="1">
    <location>
        <begin position="611"/>
        <end position="640"/>
    </location>
</feature>
<reference evidence="4 5" key="1">
    <citation type="submission" date="2019-09" db="EMBL/GenBank/DDBJ databases">
        <title>Draft genome sequence assemblies of isolates from the urinary tract.</title>
        <authorList>
            <person name="Mores C.R."/>
            <person name="Putonti C."/>
            <person name="Wolfe A.J."/>
        </authorList>
    </citation>
    <scope>NUCLEOTIDE SEQUENCE [LARGE SCALE GENOMIC DNA]</scope>
    <source>
        <strain evidence="4 5">UMB246</strain>
    </source>
</reference>
<feature type="transmembrane region" description="Helical" evidence="2">
    <location>
        <begin position="96"/>
        <end position="116"/>
    </location>
</feature>
<feature type="compositionally biased region" description="Low complexity" evidence="1">
    <location>
        <begin position="652"/>
        <end position="671"/>
    </location>
</feature>
<feature type="domain" description="DUF8208" evidence="3">
    <location>
        <begin position="48"/>
        <end position="438"/>
    </location>
</feature>
<dbReference type="InterPro" id="IPR058066">
    <property type="entry name" value="pXO2-14_N"/>
</dbReference>
<evidence type="ECO:0000259" key="3">
    <source>
        <dbReference type="Pfam" id="PF26635"/>
    </source>
</evidence>
<comment type="caution">
    <text evidence="4">The sequence shown here is derived from an EMBL/GenBank/DDBJ whole genome shotgun (WGS) entry which is preliminary data.</text>
</comment>
<feature type="transmembrane region" description="Helical" evidence="2">
    <location>
        <begin position="309"/>
        <end position="330"/>
    </location>
</feature>
<feature type="compositionally biased region" description="Polar residues" evidence="1">
    <location>
        <begin position="756"/>
        <end position="803"/>
    </location>
</feature>
<organism evidence="4 5">
    <name type="scientific">Lactobacillus jensenii</name>
    <dbReference type="NCBI Taxonomy" id="109790"/>
    <lineage>
        <taxon>Bacteria</taxon>
        <taxon>Bacillati</taxon>
        <taxon>Bacillota</taxon>
        <taxon>Bacilli</taxon>
        <taxon>Lactobacillales</taxon>
        <taxon>Lactobacillaceae</taxon>
        <taxon>Lactobacillus</taxon>
    </lineage>
</organism>
<dbReference type="InterPro" id="IPR058521">
    <property type="entry name" value="DUF8208"/>
</dbReference>
<dbReference type="AlphaFoldDB" id="A0A558LFM2"/>
<dbReference type="Proteomes" id="UP000327236">
    <property type="component" value="Unassembled WGS sequence"/>
</dbReference>
<dbReference type="RefSeq" id="WP_021351210.1">
    <property type="nucleotide sequence ID" value="NZ_JASOZD010000004.1"/>
</dbReference>
<evidence type="ECO:0000313" key="4">
    <source>
        <dbReference type="EMBL" id="KAA9321828.1"/>
    </source>
</evidence>
<feature type="compositionally biased region" description="Low complexity" evidence="1">
    <location>
        <begin position="834"/>
        <end position="849"/>
    </location>
</feature>
<feature type="compositionally biased region" description="Polar residues" evidence="1">
    <location>
        <begin position="587"/>
        <end position="602"/>
    </location>
</feature>
<feature type="region of interest" description="Disordered" evidence="1">
    <location>
        <begin position="585"/>
        <end position="695"/>
    </location>
</feature>
<feature type="compositionally biased region" description="Polar residues" evidence="1">
    <location>
        <begin position="672"/>
        <end position="683"/>
    </location>
</feature>
<keyword evidence="2" id="KW-1133">Transmembrane helix</keyword>
<feature type="transmembrane region" description="Helical" evidence="2">
    <location>
        <begin position="401"/>
        <end position="418"/>
    </location>
</feature>
<feature type="compositionally biased region" description="Polar residues" evidence="1">
    <location>
        <begin position="812"/>
        <end position="828"/>
    </location>
</feature>
<name>A0A558LFM2_LACJE</name>
<feature type="transmembrane region" description="Helical" evidence="2">
    <location>
        <begin position="374"/>
        <end position="394"/>
    </location>
</feature>
<proteinExistence type="predicted"/>
<gene>
    <name evidence="4" type="ORF">F6H94_06010</name>
</gene>